<feature type="transmembrane region" description="Helical" evidence="1">
    <location>
        <begin position="74"/>
        <end position="97"/>
    </location>
</feature>
<proteinExistence type="predicted"/>
<protein>
    <recommendedName>
        <fullName evidence="3">COG2363</fullName>
    </recommendedName>
</protein>
<keyword evidence="1" id="KW-0812">Transmembrane</keyword>
<reference evidence="2" key="1">
    <citation type="submission" date="2018-06" db="EMBL/GenBank/DDBJ databases">
        <authorList>
            <person name="Zhirakovskaya E."/>
        </authorList>
    </citation>
    <scope>NUCLEOTIDE SEQUENCE</scope>
</reference>
<keyword evidence="1" id="KW-0472">Membrane</keyword>
<evidence type="ECO:0000256" key="1">
    <source>
        <dbReference type="SAM" id="Phobius"/>
    </source>
</evidence>
<name>A0A3B0RYS8_9ZZZZ</name>
<organism evidence="2">
    <name type="scientific">hydrothermal vent metagenome</name>
    <dbReference type="NCBI Taxonomy" id="652676"/>
    <lineage>
        <taxon>unclassified sequences</taxon>
        <taxon>metagenomes</taxon>
        <taxon>ecological metagenomes</taxon>
    </lineage>
</organism>
<accession>A0A3B0RYS8</accession>
<evidence type="ECO:0008006" key="3">
    <source>
        <dbReference type="Google" id="ProtNLM"/>
    </source>
</evidence>
<dbReference type="EMBL" id="UOEC01000132">
    <property type="protein sequence ID" value="VAV96211.1"/>
    <property type="molecule type" value="Genomic_DNA"/>
</dbReference>
<sequence>MNTYFAAAAVLSAFTCLIHATLGGRETVGPLLAVRELGRISKFTAYYCWHLVTITLAGIALAFWLAAGDPAVQALAIFATAGTAAFALWSLAMIVLFKLRLWHFPQWALFLPAAGLGLAGFLL</sequence>
<feature type="transmembrane region" description="Helical" evidence="1">
    <location>
        <begin position="103"/>
        <end position="122"/>
    </location>
</feature>
<gene>
    <name evidence="2" type="ORF">MNBD_ALPHA08-696</name>
</gene>
<keyword evidence="1" id="KW-1133">Transmembrane helix</keyword>
<dbReference type="AlphaFoldDB" id="A0A3B0RYS8"/>
<feature type="transmembrane region" description="Helical" evidence="1">
    <location>
        <begin position="44"/>
        <end position="67"/>
    </location>
</feature>
<evidence type="ECO:0000313" key="2">
    <source>
        <dbReference type="EMBL" id="VAV96211.1"/>
    </source>
</evidence>